<evidence type="ECO:0000313" key="6">
    <source>
        <dbReference type="Proteomes" id="UP000598271"/>
    </source>
</evidence>
<dbReference type="Pfam" id="PF08534">
    <property type="entry name" value="Redoxin"/>
    <property type="match status" value="1"/>
</dbReference>
<evidence type="ECO:0000256" key="3">
    <source>
        <dbReference type="ARBA" id="ARBA00023284"/>
    </source>
</evidence>
<dbReference type="EMBL" id="BMXF01000003">
    <property type="protein sequence ID" value="GHB77426.1"/>
    <property type="molecule type" value="Genomic_DNA"/>
</dbReference>
<feature type="domain" description="Thioredoxin" evidence="4">
    <location>
        <begin position="140"/>
        <end position="280"/>
    </location>
</feature>
<dbReference type="RefSeq" id="WP_189565755.1">
    <property type="nucleotide sequence ID" value="NZ_BMXF01000003.1"/>
</dbReference>
<dbReference type="GO" id="GO:0030313">
    <property type="term" value="C:cell envelope"/>
    <property type="evidence" value="ECO:0007669"/>
    <property type="project" value="UniProtKB-SubCell"/>
</dbReference>
<evidence type="ECO:0000256" key="2">
    <source>
        <dbReference type="ARBA" id="ARBA00022748"/>
    </source>
</evidence>
<dbReference type="PANTHER" id="PTHR42852">
    <property type="entry name" value="THIOL:DISULFIDE INTERCHANGE PROTEIN DSBE"/>
    <property type="match status" value="1"/>
</dbReference>
<comment type="subcellular location">
    <subcellularLocation>
        <location evidence="1">Cell envelope</location>
    </subcellularLocation>
</comment>
<dbReference type="GO" id="GO:0016491">
    <property type="term" value="F:oxidoreductase activity"/>
    <property type="evidence" value="ECO:0007669"/>
    <property type="project" value="InterPro"/>
</dbReference>
<keyword evidence="2" id="KW-0201">Cytochrome c-type biogenesis</keyword>
<dbReference type="AlphaFoldDB" id="A0A8J3D5B8"/>
<name>A0A8J3D5B8_9BACT</name>
<proteinExistence type="predicted"/>
<accession>A0A8J3D5B8</accession>
<dbReference type="PANTHER" id="PTHR42852:SF13">
    <property type="entry name" value="PROTEIN DIPZ"/>
    <property type="match status" value="1"/>
</dbReference>
<comment type="caution">
    <text evidence="5">The sequence shown here is derived from an EMBL/GenBank/DDBJ whole genome shotgun (WGS) entry which is preliminary data.</text>
</comment>
<reference evidence="5 6" key="1">
    <citation type="journal article" date="2014" name="Int. J. Syst. Evol. Microbiol.">
        <title>Complete genome sequence of Corynebacterium casei LMG S-19264T (=DSM 44701T), isolated from a smear-ripened cheese.</title>
        <authorList>
            <consortium name="US DOE Joint Genome Institute (JGI-PGF)"/>
            <person name="Walter F."/>
            <person name="Albersmeier A."/>
            <person name="Kalinowski J."/>
            <person name="Ruckert C."/>
        </authorList>
    </citation>
    <scope>NUCLEOTIDE SEQUENCE [LARGE SCALE GENOMIC DNA]</scope>
    <source>
        <strain evidence="5 6">KCTC 12866</strain>
    </source>
</reference>
<dbReference type="Proteomes" id="UP000598271">
    <property type="component" value="Unassembled WGS sequence"/>
</dbReference>
<dbReference type="PROSITE" id="PS00194">
    <property type="entry name" value="THIOREDOXIN_1"/>
    <property type="match status" value="1"/>
</dbReference>
<keyword evidence="3" id="KW-0676">Redox-active center</keyword>
<organism evidence="5 6">
    <name type="scientific">Persicitalea jodogahamensis</name>
    <dbReference type="NCBI Taxonomy" id="402147"/>
    <lineage>
        <taxon>Bacteria</taxon>
        <taxon>Pseudomonadati</taxon>
        <taxon>Bacteroidota</taxon>
        <taxon>Cytophagia</taxon>
        <taxon>Cytophagales</taxon>
        <taxon>Spirosomataceae</taxon>
        <taxon>Persicitalea</taxon>
    </lineage>
</organism>
<dbReference type="PROSITE" id="PS51352">
    <property type="entry name" value="THIOREDOXIN_2"/>
    <property type="match status" value="1"/>
</dbReference>
<dbReference type="CDD" id="cd02966">
    <property type="entry name" value="TlpA_like_family"/>
    <property type="match status" value="1"/>
</dbReference>
<dbReference type="InterPro" id="IPR013766">
    <property type="entry name" value="Thioredoxin_domain"/>
</dbReference>
<evidence type="ECO:0000256" key="1">
    <source>
        <dbReference type="ARBA" id="ARBA00004196"/>
    </source>
</evidence>
<protein>
    <recommendedName>
        <fullName evidence="4">Thioredoxin domain-containing protein</fullName>
    </recommendedName>
</protein>
<dbReference type="InterPro" id="IPR036249">
    <property type="entry name" value="Thioredoxin-like_sf"/>
</dbReference>
<dbReference type="InterPro" id="IPR050553">
    <property type="entry name" value="Thioredoxin_ResA/DsbE_sf"/>
</dbReference>
<sequence length="280" mass="31825">MKIVPVSLVLGVLSILWSCQQNEQAENHQEEMRTVEGVPALPDQNFKVDAEALLKDYLTWYGYHYRTIHLAQDFTALDTDSTQLSKQDFLTKLATGNYIALKTKVKAGVPVYTLYKSFRNDPSVQRTIKNLASIELKNLSWEGEQMPAFSFTDLEGNVYDNNSTKGKVLVLKCWFIGCVACVKEFPELNLLVDEYRANPDIQFVSLASDTKPQLESFLTKKPFKYATVSDQAIFMEKELSIKMYPTHLLINKEGKIVKVVNHANDLIPALRKETEKAALY</sequence>
<keyword evidence="6" id="KW-1185">Reference proteome</keyword>
<dbReference type="InterPro" id="IPR013740">
    <property type="entry name" value="Redoxin"/>
</dbReference>
<dbReference type="InterPro" id="IPR017937">
    <property type="entry name" value="Thioredoxin_CS"/>
</dbReference>
<dbReference type="Gene3D" id="3.40.30.10">
    <property type="entry name" value="Glutaredoxin"/>
    <property type="match status" value="1"/>
</dbReference>
<dbReference type="SUPFAM" id="SSF52833">
    <property type="entry name" value="Thioredoxin-like"/>
    <property type="match status" value="1"/>
</dbReference>
<dbReference type="GO" id="GO:0017004">
    <property type="term" value="P:cytochrome complex assembly"/>
    <property type="evidence" value="ECO:0007669"/>
    <property type="project" value="UniProtKB-KW"/>
</dbReference>
<evidence type="ECO:0000259" key="4">
    <source>
        <dbReference type="PROSITE" id="PS51352"/>
    </source>
</evidence>
<evidence type="ECO:0000313" key="5">
    <source>
        <dbReference type="EMBL" id="GHB77426.1"/>
    </source>
</evidence>
<gene>
    <name evidence="5" type="ORF">GCM10007390_34420</name>
</gene>